<reference evidence="1 2" key="1">
    <citation type="journal article" date="2016" name="Nat. Commun.">
        <title>Extremotolerant tardigrade genome and improved radiotolerance of human cultured cells by tardigrade-unique protein.</title>
        <authorList>
            <person name="Hashimoto T."/>
            <person name="Horikawa D.D."/>
            <person name="Saito Y."/>
            <person name="Kuwahara H."/>
            <person name="Kozuka-Hata H."/>
            <person name="Shin-I T."/>
            <person name="Minakuchi Y."/>
            <person name="Ohishi K."/>
            <person name="Motoyama A."/>
            <person name="Aizu T."/>
            <person name="Enomoto A."/>
            <person name="Kondo K."/>
            <person name="Tanaka S."/>
            <person name="Hara Y."/>
            <person name="Koshikawa S."/>
            <person name="Sagara H."/>
            <person name="Miura T."/>
            <person name="Yokobori S."/>
            <person name="Miyagawa K."/>
            <person name="Suzuki Y."/>
            <person name="Kubo T."/>
            <person name="Oyama M."/>
            <person name="Kohara Y."/>
            <person name="Fujiyama A."/>
            <person name="Arakawa K."/>
            <person name="Katayama T."/>
            <person name="Toyoda A."/>
            <person name="Kunieda T."/>
        </authorList>
    </citation>
    <scope>NUCLEOTIDE SEQUENCE [LARGE SCALE GENOMIC DNA]</scope>
    <source>
        <strain evidence="1 2">YOKOZUNA-1</strain>
    </source>
</reference>
<organism evidence="1 2">
    <name type="scientific">Ramazzottius varieornatus</name>
    <name type="common">Water bear</name>
    <name type="synonym">Tardigrade</name>
    <dbReference type="NCBI Taxonomy" id="947166"/>
    <lineage>
        <taxon>Eukaryota</taxon>
        <taxon>Metazoa</taxon>
        <taxon>Ecdysozoa</taxon>
        <taxon>Tardigrada</taxon>
        <taxon>Eutardigrada</taxon>
        <taxon>Parachela</taxon>
        <taxon>Hypsibioidea</taxon>
        <taxon>Ramazzottiidae</taxon>
        <taxon>Ramazzottius</taxon>
    </lineage>
</organism>
<dbReference type="Proteomes" id="UP000186922">
    <property type="component" value="Unassembled WGS sequence"/>
</dbReference>
<protein>
    <submittedName>
        <fullName evidence="1">Uncharacterized protein</fullName>
    </submittedName>
</protein>
<keyword evidence="2" id="KW-1185">Reference proteome</keyword>
<dbReference type="AlphaFoldDB" id="A0A1D1UJE7"/>
<dbReference type="EMBL" id="BDGG01000001">
    <property type="protein sequence ID" value="GAU87357.1"/>
    <property type="molecule type" value="Genomic_DNA"/>
</dbReference>
<evidence type="ECO:0000313" key="2">
    <source>
        <dbReference type="Proteomes" id="UP000186922"/>
    </source>
</evidence>
<accession>A0A1D1UJE7</accession>
<proteinExistence type="predicted"/>
<name>A0A1D1UJE7_RAMVA</name>
<evidence type="ECO:0000313" key="1">
    <source>
        <dbReference type="EMBL" id="GAU87357.1"/>
    </source>
</evidence>
<comment type="caution">
    <text evidence="1">The sequence shown here is derived from an EMBL/GenBank/DDBJ whole genome shotgun (WGS) entry which is preliminary data.</text>
</comment>
<sequence length="224" mass="24957">MAANGSGELVHNYSTKSDSCLRPHLILFSLTSCKAFDETFPYGESYDYSIGPNYPWLADANRQGENFTWNATGNPAYECVAQTTKEMTAKLQNCFNTWIFQRDQDHYSFGSFKRTVVCQPSSGVGLCSVQYGEVISPRRVKNRCESIIDDALGSREYLENCKELMLIKTAVDCVCTRRECKAPPARVQNASQISPTAALCGCSRITQSFITLLCAVLPLMKFFG</sequence>
<gene>
    <name evidence="1" type="primary">RvY_00223-1</name>
    <name evidence="1" type="synonym">RvY_00223.1</name>
    <name evidence="1" type="ORF">RvY_00223</name>
</gene>